<evidence type="ECO:0000313" key="8">
    <source>
        <dbReference type="EMBL" id="RBA59908.1"/>
    </source>
</evidence>
<dbReference type="RefSeq" id="WP_128119932.1">
    <property type="nucleotide sequence ID" value="NZ_CP076683.1"/>
</dbReference>
<evidence type="ECO:0000313" key="10">
    <source>
        <dbReference type="Proteomes" id="UP000683436"/>
    </source>
</evidence>
<dbReference type="SUPFAM" id="SSF55469">
    <property type="entry name" value="FMN-dependent nitroreductase-like"/>
    <property type="match status" value="1"/>
</dbReference>
<dbReference type="PANTHER" id="PTHR43543:SF1">
    <property type="entry name" value="MALONIC SEMIALDEHYDE REDUCTASE RUTE-RELATED"/>
    <property type="match status" value="1"/>
</dbReference>
<comment type="similarity">
    <text evidence="5">Belongs to the nitroreductase family. HadB/RutE subfamily.</text>
</comment>
<dbReference type="AlphaFoldDB" id="A0A365PXF4"/>
<protein>
    <recommendedName>
        <fullName evidence="5">Putative NADH dehydrogenase/NAD(P)H nitroreductase DQ403_08095</fullName>
        <ecNumber evidence="5">1.-.-.-</ecNumber>
    </recommendedName>
</protein>
<evidence type="ECO:0000313" key="7">
    <source>
        <dbReference type="EMBL" id="QWV18029.1"/>
    </source>
</evidence>
<evidence type="ECO:0000256" key="1">
    <source>
        <dbReference type="ARBA" id="ARBA00022630"/>
    </source>
</evidence>
<dbReference type="EC" id="1.-.-.-" evidence="5"/>
<name>A0A365PXF4_9GAMM</name>
<dbReference type="InterPro" id="IPR000415">
    <property type="entry name" value="Nitroreductase-like"/>
</dbReference>
<evidence type="ECO:0000256" key="5">
    <source>
        <dbReference type="HAMAP-Rule" id="MF_01204"/>
    </source>
</evidence>
<proteinExistence type="inferred from homology"/>
<organism evidence="8 9">
    <name type="scientific">Stutzerimonas zhaodongensis</name>
    <dbReference type="NCBI Taxonomy" id="1176257"/>
    <lineage>
        <taxon>Bacteria</taxon>
        <taxon>Pseudomonadati</taxon>
        <taxon>Pseudomonadota</taxon>
        <taxon>Gammaproteobacteria</taxon>
        <taxon>Pseudomonadales</taxon>
        <taxon>Pseudomonadaceae</taxon>
        <taxon>Stutzerimonas</taxon>
    </lineage>
</organism>
<dbReference type="NCBIfam" id="NF003768">
    <property type="entry name" value="PRK05365.1"/>
    <property type="match status" value="1"/>
</dbReference>
<dbReference type="EMBL" id="QNTV01000004">
    <property type="protein sequence ID" value="RBA59908.1"/>
    <property type="molecule type" value="Genomic_DNA"/>
</dbReference>
<keyword evidence="2 5" id="KW-0288">FMN</keyword>
<dbReference type="Proteomes" id="UP000683436">
    <property type="component" value="Chromosome"/>
</dbReference>
<gene>
    <name evidence="8" type="ORF">DQ403_08095</name>
    <name evidence="7" type="ORF">KQ248_04920</name>
</gene>
<dbReference type="InterPro" id="IPR023936">
    <property type="entry name" value="RutE-like"/>
</dbReference>
<keyword evidence="10" id="KW-1185">Reference proteome</keyword>
<dbReference type="InterPro" id="IPR029479">
    <property type="entry name" value="Nitroreductase"/>
</dbReference>
<sequence>MSTPIDSQALAALFSEGRTHSTWLDRPVPDALLEKLYAQVSLGPTAVNSCPGRFVFVRTPEGKQKLAPCLSKGNLEKTMSAPVTVIVAYDEDFPDTLPELFPFADARSWYAGQPALITENALRNSSMQAGYLILAARALGLDCGPMSGFDAKMLDEAFFSGTSWKSNLLINLGHGDTSALRDRLPRLPFERACVLA</sequence>
<keyword evidence="4 5" id="KW-0560">Oxidoreductase</keyword>
<keyword evidence="3 5" id="KW-0521">NADP</keyword>
<evidence type="ECO:0000256" key="3">
    <source>
        <dbReference type="ARBA" id="ARBA00022857"/>
    </source>
</evidence>
<evidence type="ECO:0000256" key="4">
    <source>
        <dbReference type="ARBA" id="ARBA00023002"/>
    </source>
</evidence>
<reference evidence="7 10" key="2">
    <citation type="submission" date="2021-06" db="EMBL/GenBank/DDBJ databases">
        <title>Microbial metabolic specificity influences pelagic lipid remineralization.</title>
        <authorList>
            <person name="Behrendt L."/>
            <person name="Hunter J.E."/>
            <person name="Alcolombri U."/>
            <person name="Smriga S."/>
            <person name="Mincer T."/>
            <person name="Lowenstein D.P."/>
            <person name="Peaudecerf F.J."/>
            <person name="Fernandez V.I."/>
            <person name="Fredricks H."/>
            <person name="Almblad H."/>
            <person name="Harrison J.J."/>
            <person name="Stocker R."/>
            <person name="Van Mooy B.A.S."/>
        </authorList>
    </citation>
    <scope>NUCLEOTIDE SEQUENCE [LARGE SCALE GENOMIC DNA]</scope>
    <source>
        <strain evidence="7 10">A252</strain>
    </source>
</reference>
<feature type="domain" description="Nitroreductase" evidence="6">
    <location>
        <begin position="18"/>
        <end position="174"/>
    </location>
</feature>
<keyword evidence="5" id="KW-0520">NAD</keyword>
<dbReference type="PANTHER" id="PTHR43543">
    <property type="entry name" value="MALONIC SEMIALDEHYDE REDUCTASE RUTE-RELATED"/>
    <property type="match status" value="1"/>
</dbReference>
<reference evidence="8 9" key="1">
    <citation type="submission" date="2018-06" db="EMBL/GenBank/DDBJ databases">
        <title>Whole genome sequencing of four bacterial strains from South Shetland trench revealing bio-synthetic gene clusters.</title>
        <authorList>
            <person name="Abdel-Mageed W.M."/>
            <person name="Lehri B."/>
            <person name="Jarmusch S.A."/>
            <person name="Miranda K."/>
            <person name="Goodfellow M."/>
            <person name="Jaspars M."/>
            <person name="Karlyshev A.V."/>
        </authorList>
    </citation>
    <scope>NUCLEOTIDE SEQUENCE [LARGE SCALE GENOMIC DNA]</scope>
    <source>
        <strain evidence="8 9">SST2</strain>
    </source>
</reference>
<dbReference type="Pfam" id="PF00881">
    <property type="entry name" value="Nitroreductase"/>
    <property type="match status" value="1"/>
</dbReference>
<accession>A0A365PXF4</accession>
<evidence type="ECO:0000256" key="2">
    <source>
        <dbReference type="ARBA" id="ARBA00022643"/>
    </source>
</evidence>
<comment type="cofactor">
    <cofactor evidence="5">
        <name>FMN</name>
        <dbReference type="ChEBI" id="CHEBI:58210"/>
    </cofactor>
</comment>
<dbReference type="Gene3D" id="3.40.109.10">
    <property type="entry name" value="NADH Oxidase"/>
    <property type="match status" value="1"/>
</dbReference>
<dbReference type="CDD" id="cd02148">
    <property type="entry name" value="RutE-like"/>
    <property type="match status" value="1"/>
</dbReference>
<dbReference type="HAMAP" id="MF_01204">
    <property type="entry name" value="Oxidoreductase_RutE_HadB"/>
    <property type="match status" value="1"/>
</dbReference>
<dbReference type="Proteomes" id="UP000252554">
    <property type="component" value="Unassembled WGS sequence"/>
</dbReference>
<dbReference type="EMBL" id="CP076683">
    <property type="protein sequence ID" value="QWV18029.1"/>
    <property type="molecule type" value="Genomic_DNA"/>
</dbReference>
<evidence type="ECO:0000313" key="9">
    <source>
        <dbReference type="Proteomes" id="UP000252554"/>
    </source>
</evidence>
<keyword evidence="1 5" id="KW-0285">Flavoprotein</keyword>
<dbReference type="GO" id="GO:0016491">
    <property type="term" value="F:oxidoreductase activity"/>
    <property type="evidence" value="ECO:0007669"/>
    <property type="project" value="UniProtKB-UniRule"/>
</dbReference>
<evidence type="ECO:0000259" key="6">
    <source>
        <dbReference type="Pfam" id="PF00881"/>
    </source>
</evidence>
<dbReference type="InterPro" id="IPR050461">
    <property type="entry name" value="Nitroreductase_HadB/RutE"/>
</dbReference>